<dbReference type="PROSITE" id="PS51257">
    <property type="entry name" value="PROKAR_LIPOPROTEIN"/>
    <property type="match status" value="1"/>
</dbReference>
<organism evidence="2 3">
    <name type="scientific">Amycolatopsis acididurans</name>
    <dbReference type="NCBI Taxonomy" id="2724524"/>
    <lineage>
        <taxon>Bacteria</taxon>
        <taxon>Bacillati</taxon>
        <taxon>Actinomycetota</taxon>
        <taxon>Actinomycetes</taxon>
        <taxon>Pseudonocardiales</taxon>
        <taxon>Pseudonocardiaceae</taxon>
        <taxon>Amycolatopsis</taxon>
    </lineage>
</organism>
<keyword evidence="3" id="KW-1185">Reference proteome</keyword>
<proteinExistence type="predicted"/>
<protein>
    <recommendedName>
        <fullName evidence="4">DUF4352 domain-containing protein</fullName>
    </recommendedName>
</protein>
<evidence type="ECO:0000313" key="2">
    <source>
        <dbReference type="EMBL" id="NKQ54817.1"/>
    </source>
</evidence>
<dbReference type="RefSeq" id="WP_168517127.1">
    <property type="nucleotide sequence ID" value="NZ_JAAXLS010000011.1"/>
</dbReference>
<dbReference type="EMBL" id="JAAXLS010000011">
    <property type="protein sequence ID" value="NKQ54817.1"/>
    <property type="molecule type" value="Genomic_DNA"/>
</dbReference>
<dbReference type="Proteomes" id="UP000715441">
    <property type="component" value="Unassembled WGS sequence"/>
</dbReference>
<evidence type="ECO:0008006" key="4">
    <source>
        <dbReference type="Google" id="ProtNLM"/>
    </source>
</evidence>
<feature type="chain" id="PRO_5045932379" description="DUF4352 domain-containing protein" evidence="1">
    <location>
        <begin position="25"/>
        <end position="174"/>
    </location>
</feature>
<keyword evidence="1" id="KW-0732">Signal</keyword>
<accession>A0ABX1J933</accession>
<evidence type="ECO:0000256" key="1">
    <source>
        <dbReference type="SAM" id="SignalP"/>
    </source>
</evidence>
<name>A0ABX1J933_9PSEU</name>
<reference evidence="2 3" key="1">
    <citation type="submission" date="2020-04" db="EMBL/GenBank/DDBJ databases">
        <title>Novel species.</title>
        <authorList>
            <person name="Teo W.F.A."/>
            <person name="Lipun K."/>
            <person name="Srisuk N."/>
            <person name="Duangmal K."/>
        </authorList>
    </citation>
    <scope>NUCLEOTIDE SEQUENCE [LARGE SCALE GENOMIC DNA]</scope>
    <source>
        <strain evidence="2 3">K13G38</strain>
    </source>
</reference>
<evidence type="ECO:0000313" key="3">
    <source>
        <dbReference type="Proteomes" id="UP000715441"/>
    </source>
</evidence>
<sequence length="174" mass="17888">MRAFRRIVPAVALVIGLAACGAQAQDNAGSAGGSRALQAAAPTPEMVGFGGQYRFSDGITVSVTTPKSFQPSASAYPRSDRGVAFDIVIRNDGDQSYQLSGLSVTATVGGVTAKQLVDSTQGYSGIIDAGKDVPPQRDVRVTLAFAVPSQPSEMRLSLRPAPTTPVVAVYSGSA</sequence>
<feature type="signal peptide" evidence="1">
    <location>
        <begin position="1"/>
        <end position="24"/>
    </location>
</feature>
<gene>
    <name evidence="2" type="ORF">HFP15_18185</name>
</gene>
<comment type="caution">
    <text evidence="2">The sequence shown here is derived from an EMBL/GenBank/DDBJ whole genome shotgun (WGS) entry which is preliminary data.</text>
</comment>